<evidence type="ECO:0000313" key="2">
    <source>
        <dbReference type="Proteomes" id="UP000324222"/>
    </source>
</evidence>
<keyword evidence="2" id="KW-1185">Reference proteome</keyword>
<protein>
    <submittedName>
        <fullName evidence="1">Uncharacterized protein</fullName>
    </submittedName>
</protein>
<dbReference type="Proteomes" id="UP000324222">
    <property type="component" value="Unassembled WGS sequence"/>
</dbReference>
<sequence>MVSIPLLGGLLSTLPDLWHHSAVCTRPNPNVLLSLPVALVVDAFSTLKFSRPVNISQIRYYMNLCFLEPKLVKTEDKKITEIVHHETESSEPLGVG</sequence>
<organism evidence="1 2">
    <name type="scientific">Portunus trituberculatus</name>
    <name type="common">Swimming crab</name>
    <name type="synonym">Neptunus trituberculatus</name>
    <dbReference type="NCBI Taxonomy" id="210409"/>
    <lineage>
        <taxon>Eukaryota</taxon>
        <taxon>Metazoa</taxon>
        <taxon>Ecdysozoa</taxon>
        <taxon>Arthropoda</taxon>
        <taxon>Crustacea</taxon>
        <taxon>Multicrustacea</taxon>
        <taxon>Malacostraca</taxon>
        <taxon>Eumalacostraca</taxon>
        <taxon>Eucarida</taxon>
        <taxon>Decapoda</taxon>
        <taxon>Pleocyemata</taxon>
        <taxon>Brachyura</taxon>
        <taxon>Eubrachyura</taxon>
        <taxon>Portunoidea</taxon>
        <taxon>Portunidae</taxon>
        <taxon>Portuninae</taxon>
        <taxon>Portunus</taxon>
    </lineage>
</organism>
<dbReference type="EMBL" id="VSRR010005794">
    <property type="protein sequence ID" value="MPC43362.1"/>
    <property type="molecule type" value="Genomic_DNA"/>
</dbReference>
<gene>
    <name evidence="1" type="ORF">E2C01_037006</name>
</gene>
<reference evidence="1 2" key="1">
    <citation type="submission" date="2019-05" db="EMBL/GenBank/DDBJ databases">
        <title>Another draft genome of Portunus trituberculatus and its Hox gene families provides insights of decapod evolution.</title>
        <authorList>
            <person name="Jeong J.-H."/>
            <person name="Song I."/>
            <person name="Kim S."/>
            <person name="Choi T."/>
            <person name="Kim D."/>
            <person name="Ryu S."/>
            <person name="Kim W."/>
        </authorList>
    </citation>
    <scope>NUCLEOTIDE SEQUENCE [LARGE SCALE GENOMIC DNA]</scope>
    <source>
        <tissue evidence="1">Muscle</tissue>
    </source>
</reference>
<name>A0A5B7FA95_PORTR</name>
<evidence type="ECO:0000313" key="1">
    <source>
        <dbReference type="EMBL" id="MPC43362.1"/>
    </source>
</evidence>
<dbReference type="AlphaFoldDB" id="A0A5B7FA95"/>
<comment type="caution">
    <text evidence="1">The sequence shown here is derived from an EMBL/GenBank/DDBJ whole genome shotgun (WGS) entry which is preliminary data.</text>
</comment>
<accession>A0A5B7FA95</accession>
<proteinExistence type="predicted"/>